<evidence type="ECO:0000259" key="10">
    <source>
        <dbReference type="Pfam" id="PF06148"/>
    </source>
</evidence>
<keyword evidence="7" id="KW-0472">Membrane</keyword>
<dbReference type="Pfam" id="PF06148">
    <property type="entry name" value="COG2_N"/>
    <property type="match status" value="1"/>
</dbReference>
<dbReference type="GO" id="GO:0007030">
    <property type="term" value="P:Golgi organization"/>
    <property type="evidence" value="ECO:0007669"/>
    <property type="project" value="InterPro"/>
</dbReference>
<keyword evidence="5" id="KW-0653">Protein transport</keyword>
<comment type="similarity">
    <text evidence="2">Belongs to the COG2 family.</text>
</comment>
<evidence type="ECO:0000313" key="11">
    <source>
        <dbReference type="EMBL" id="KAK5116233.1"/>
    </source>
</evidence>
<dbReference type="GO" id="GO:0000139">
    <property type="term" value="C:Golgi membrane"/>
    <property type="evidence" value="ECO:0007669"/>
    <property type="project" value="UniProtKB-SubCell"/>
</dbReference>
<proteinExistence type="inferred from homology"/>
<dbReference type="AlphaFoldDB" id="A0AAN7TUN3"/>
<feature type="compositionally biased region" description="Acidic residues" evidence="9">
    <location>
        <begin position="171"/>
        <end position="191"/>
    </location>
</feature>
<dbReference type="PANTHER" id="PTHR12961:SF0">
    <property type="entry name" value="CONSERVED OLIGOMERIC GOLGI COMPLEX SUBUNIT 2"/>
    <property type="match status" value="1"/>
</dbReference>
<dbReference type="InterPro" id="IPR009316">
    <property type="entry name" value="COG2"/>
</dbReference>
<dbReference type="Proteomes" id="UP001310890">
    <property type="component" value="Unassembled WGS sequence"/>
</dbReference>
<dbReference type="GO" id="GO:0006891">
    <property type="term" value="P:intra-Golgi vesicle-mediated transport"/>
    <property type="evidence" value="ECO:0007669"/>
    <property type="project" value="TreeGrafter"/>
</dbReference>
<name>A0AAN7TUN3_9PEZI</name>
<evidence type="ECO:0000313" key="12">
    <source>
        <dbReference type="Proteomes" id="UP001310890"/>
    </source>
</evidence>
<keyword evidence="6" id="KW-0333">Golgi apparatus</keyword>
<protein>
    <recommendedName>
        <fullName evidence="3">Conserved oligomeric Golgi complex subunit 2</fullName>
    </recommendedName>
    <alternativeName>
        <fullName evidence="8">Component of oligomeric Golgi complex 2</fullName>
    </alternativeName>
</protein>
<sequence>MAQLQVSSCHASSTPTETAYTTDSDEEDNLPYPTELPRSAFLAEAFSPQTYLASLRNRHQTLEDLRSDLRFRSQLLNQELLDLVNGKYEEFLSLGQDLRGGEGKVEGIRVGLLGFQREVEGVWRAVEEGRVEVEGLLREKGEGRKDIVVGRALLEVDARLGELERALGVVEGEEEDDELDDEDDDMDDGEVESSGSTLLPQLRRLQRHTEQYIILVQMVERIGPSHPFLQAHRPRLAELRKTLLLDLATALRQAKKDKAADDLLAIVRLYGDLGAERDSVRVLKGV</sequence>
<dbReference type="PANTHER" id="PTHR12961">
    <property type="entry name" value="CONSERVED OLIGOMERIC GOLGI COMPLEX COMPONENT 2"/>
    <property type="match status" value="1"/>
</dbReference>
<evidence type="ECO:0000256" key="9">
    <source>
        <dbReference type="SAM" id="MobiDB-lite"/>
    </source>
</evidence>
<dbReference type="EMBL" id="JAVRRL010000009">
    <property type="protein sequence ID" value="KAK5116233.1"/>
    <property type="molecule type" value="Genomic_DNA"/>
</dbReference>
<feature type="compositionally biased region" description="Polar residues" evidence="9">
    <location>
        <begin position="1"/>
        <end position="22"/>
    </location>
</feature>
<dbReference type="GO" id="GO:0017119">
    <property type="term" value="C:Golgi transport complex"/>
    <property type="evidence" value="ECO:0007669"/>
    <property type="project" value="TreeGrafter"/>
</dbReference>
<feature type="domain" description="Conserved oligomeric Golgi complex subunit 2 N-terminal" evidence="10">
    <location>
        <begin position="37"/>
        <end position="109"/>
    </location>
</feature>
<evidence type="ECO:0000256" key="4">
    <source>
        <dbReference type="ARBA" id="ARBA00022448"/>
    </source>
</evidence>
<feature type="region of interest" description="Disordered" evidence="9">
    <location>
        <begin position="1"/>
        <end position="34"/>
    </location>
</feature>
<keyword evidence="4" id="KW-0813">Transport</keyword>
<evidence type="ECO:0000256" key="5">
    <source>
        <dbReference type="ARBA" id="ARBA00022927"/>
    </source>
</evidence>
<evidence type="ECO:0000256" key="1">
    <source>
        <dbReference type="ARBA" id="ARBA00004395"/>
    </source>
</evidence>
<dbReference type="InterPro" id="IPR024602">
    <property type="entry name" value="COG_su2_N"/>
</dbReference>
<evidence type="ECO:0000256" key="3">
    <source>
        <dbReference type="ARBA" id="ARBA00020977"/>
    </source>
</evidence>
<organism evidence="11 12">
    <name type="scientific">Meristemomyces frigidus</name>
    <dbReference type="NCBI Taxonomy" id="1508187"/>
    <lineage>
        <taxon>Eukaryota</taxon>
        <taxon>Fungi</taxon>
        <taxon>Dikarya</taxon>
        <taxon>Ascomycota</taxon>
        <taxon>Pezizomycotina</taxon>
        <taxon>Dothideomycetes</taxon>
        <taxon>Dothideomycetidae</taxon>
        <taxon>Mycosphaerellales</taxon>
        <taxon>Teratosphaeriaceae</taxon>
        <taxon>Meristemomyces</taxon>
    </lineage>
</organism>
<dbReference type="GO" id="GO:0015031">
    <property type="term" value="P:protein transport"/>
    <property type="evidence" value="ECO:0007669"/>
    <property type="project" value="UniProtKB-KW"/>
</dbReference>
<gene>
    <name evidence="11" type="ORF">LTR62_008560</name>
</gene>
<evidence type="ECO:0000256" key="6">
    <source>
        <dbReference type="ARBA" id="ARBA00023034"/>
    </source>
</evidence>
<evidence type="ECO:0000256" key="8">
    <source>
        <dbReference type="ARBA" id="ARBA00031344"/>
    </source>
</evidence>
<reference evidence="11" key="1">
    <citation type="submission" date="2023-08" db="EMBL/GenBank/DDBJ databases">
        <title>Black Yeasts Isolated from many extreme environments.</title>
        <authorList>
            <person name="Coleine C."/>
            <person name="Stajich J.E."/>
            <person name="Selbmann L."/>
        </authorList>
    </citation>
    <scope>NUCLEOTIDE SEQUENCE</scope>
    <source>
        <strain evidence="11">CCFEE 5401</strain>
    </source>
</reference>
<comment type="caution">
    <text evidence="11">The sequence shown here is derived from an EMBL/GenBank/DDBJ whole genome shotgun (WGS) entry which is preliminary data.</text>
</comment>
<accession>A0AAN7TUN3</accession>
<evidence type="ECO:0000256" key="2">
    <source>
        <dbReference type="ARBA" id="ARBA00007603"/>
    </source>
</evidence>
<feature type="region of interest" description="Disordered" evidence="9">
    <location>
        <begin position="171"/>
        <end position="195"/>
    </location>
</feature>
<evidence type="ECO:0000256" key="7">
    <source>
        <dbReference type="ARBA" id="ARBA00023136"/>
    </source>
</evidence>
<comment type="subcellular location">
    <subcellularLocation>
        <location evidence="1">Golgi apparatus membrane</location>
        <topology evidence="1">Peripheral membrane protein</topology>
    </subcellularLocation>
</comment>